<evidence type="ECO:0008006" key="4">
    <source>
        <dbReference type="Google" id="ProtNLM"/>
    </source>
</evidence>
<gene>
    <name evidence="2" type="ORF">PDE_04066</name>
</gene>
<dbReference type="OrthoDB" id="5314201at2759"/>
<dbReference type="AlphaFoldDB" id="S8B3L8"/>
<dbReference type="eggNOG" id="ENOG502SC1V">
    <property type="taxonomic scope" value="Eukaryota"/>
</dbReference>
<accession>S8B3L8</accession>
<sequence length="532" mass="59748">MQAPRTTSDIIGLFKERGLPVKRSLIDAIDDEFVYSKTSAETQEWVSTHLTADTLLSREEATLYEKLDSSGALQPILHDPNLGATRPFHEDEMRSAIASLEASTTAIERQTKTLSFQCEMLRKQLQNQEEWAQERDRDLARLLGKHEAEKQRTEVAAKELSDELEASFRNMVEKTAMDNKRILALLSSRLKQDDRELAELEDLISKIKFDGNDAATVERAGQLSDLLAGYRAEEIHYRLDRLYLQDMLAESSKPSSSGSEPILARSYDVAALEEELAALYPEIEILAEMSTKQQYQDPILRAIHHQHSRLQVASEQQLEQVLDVLIDMTQSKKGLTEKLRERESWCELLEQLANLYQAEVGQPLTTQPPSSRRDSLRRRSLQPGTLLAVPRSSDVISSNISEIAALGSLLRRLGVSPESLARAHAENGDSGGQNLYEKRLEFTETLQALSLAGDAPLLSELGSADKAYYLLASALHRDSEYAISLRDGSLKKALSDLDSELGQLQKGIQGLNLGVLHQRDPRRDRFMERWGV</sequence>
<evidence type="ECO:0000256" key="1">
    <source>
        <dbReference type="SAM" id="Coils"/>
    </source>
</evidence>
<keyword evidence="1" id="KW-0175">Coiled coil</keyword>
<name>S8B3L8_PENO1</name>
<dbReference type="EMBL" id="KB644411">
    <property type="protein sequence ID" value="EPS29117.1"/>
    <property type="molecule type" value="Genomic_DNA"/>
</dbReference>
<organism evidence="2 3">
    <name type="scientific">Penicillium oxalicum (strain 114-2 / CGMCC 5302)</name>
    <name type="common">Penicillium decumbens</name>
    <dbReference type="NCBI Taxonomy" id="933388"/>
    <lineage>
        <taxon>Eukaryota</taxon>
        <taxon>Fungi</taxon>
        <taxon>Dikarya</taxon>
        <taxon>Ascomycota</taxon>
        <taxon>Pezizomycotina</taxon>
        <taxon>Eurotiomycetes</taxon>
        <taxon>Eurotiomycetidae</taxon>
        <taxon>Eurotiales</taxon>
        <taxon>Aspergillaceae</taxon>
        <taxon>Penicillium</taxon>
    </lineage>
</organism>
<proteinExistence type="predicted"/>
<reference evidence="2 3" key="1">
    <citation type="journal article" date="2013" name="PLoS ONE">
        <title>Genomic and secretomic analyses reveal unique features of the lignocellulolytic enzyme system of Penicillium decumbens.</title>
        <authorList>
            <person name="Liu G."/>
            <person name="Zhang L."/>
            <person name="Wei X."/>
            <person name="Zou G."/>
            <person name="Qin Y."/>
            <person name="Ma L."/>
            <person name="Li J."/>
            <person name="Zheng H."/>
            <person name="Wang S."/>
            <person name="Wang C."/>
            <person name="Xun L."/>
            <person name="Zhao G.-P."/>
            <person name="Zhou Z."/>
            <person name="Qu Y."/>
        </authorList>
    </citation>
    <scope>NUCLEOTIDE SEQUENCE [LARGE SCALE GENOMIC DNA]</scope>
    <source>
        <strain evidence="3">114-2 / CGMCC 5302</strain>
    </source>
</reference>
<evidence type="ECO:0000313" key="2">
    <source>
        <dbReference type="EMBL" id="EPS29117.1"/>
    </source>
</evidence>
<dbReference type="HOGENOM" id="CLU_027731_1_0_1"/>
<keyword evidence="3" id="KW-1185">Reference proteome</keyword>
<dbReference type="Proteomes" id="UP000019376">
    <property type="component" value="Unassembled WGS sequence"/>
</dbReference>
<feature type="coiled-coil region" evidence="1">
    <location>
        <begin position="143"/>
        <end position="203"/>
    </location>
</feature>
<dbReference type="PhylomeDB" id="S8B3L8"/>
<protein>
    <recommendedName>
        <fullName evidence="4">HAUS augmin-like complex subunit 3 N-terminal domain-containing protein</fullName>
    </recommendedName>
</protein>
<evidence type="ECO:0000313" key="3">
    <source>
        <dbReference type="Proteomes" id="UP000019376"/>
    </source>
</evidence>